<evidence type="ECO:0000256" key="1">
    <source>
        <dbReference type="SAM" id="SignalP"/>
    </source>
</evidence>
<keyword evidence="3" id="KW-1185">Reference proteome</keyword>
<proteinExistence type="predicted"/>
<protein>
    <submittedName>
        <fullName evidence="2">Uncharacterized protein</fullName>
    </submittedName>
</protein>
<keyword evidence="1" id="KW-0732">Signal</keyword>
<feature type="signal peptide" evidence="1">
    <location>
        <begin position="1"/>
        <end position="36"/>
    </location>
</feature>
<evidence type="ECO:0000313" key="2">
    <source>
        <dbReference type="EMBL" id="BDX06926.1"/>
    </source>
</evidence>
<gene>
    <name evidence="2" type="ORF">MACH26_24470</name>
</gene>
<evidence type="ECO:0000313" key="3">
    <source>
        <dbReference type="Proteomes" id="UP001333710"/>
    </source>
</evidence>
<accession>A0AA48HLE5</accession>
<dbReference type="Proteomes" id="UP001333710">
    <property type="component" value="Chromosome"/>
</dbReference>
<reference evidence="2" key="1">
    <citation type="submission" date="2023-01" db="EMBL/GenBank/DDBJ databases">
        <title>Complete genome sequence of Planctobacterium marinum strain Dej080120_11.</title>
        <authorList>
            <person name="Ueki S."/>
            <person name="Maruyama F."/>
        </authorList>
    </citation>
    <scope>NUCLEOTIDE SEQUENCE</scope>
    <source>
        <strain evidence="2">Dej080120_11</strain>
    </source>
</reference>
<organism evidence="2 3">
    <name type="scientific">Planctobacterium marinum</name>
    <dbReference type="NCBI Taxonomy" id="1631968"/>
    <lineage>
        <taxon>Bacteria</taxon>
        <taxon>Pseudomonadati</taxon>
        <taxon>Pseudomonadota</taxon>
        <taxon>Gammaproteobacteria</taxon>
        <taxon>Alteromonadales</taxon>
        <taxon>Alteromonadaceae</taxon>
        <taxon>Planctobacterium</taxon>
    </lineage>
</organism>
<sequence>MERKIMNIKRSVTIKHRAQLTLVLVTALMGNLKAHAQITETSQHGILNVDVGRSPTIDDVPQPVELYGCNNTVVATQVYWDTQNQVVGEIPYGLRISDSGKEYKVSKYYVVSPPAWRNKNQTENAAAKKEAQPFIGLVTPDNFTFKGNKPAQILNLDYRILMPTYLENVPVDFNYAEDEILSCAEQGVVSIPINTDCSDFPWRAGAEGASGIGVLNTSGSTAFLPTLKKNKEPLQCTTTLLHDIMLEHKVFFATEAGLTDTINLTQYHAEQKTMNLVCLPRAKNDVPAGCL</sequence>
<dbReference type="KEGG" id="pmaw:MACH26_24470"/>
<feature type="chain" id="PRO_5041395270" evidence="1">
    <location>
        <begin position="37"/>
        <end position="291"/>
    </location>
</feature>
<dbReference type="EMBL" id="AP027272">
    <property type="protein sequence ID" value="BDX06926.1"/>
    <property type="molecule type" value="Genomic_DNA"/>
</dbReference>
<name>A0AA48HLE5_9ALTE</name>
<dbReference type="AlphaFoldDB" id="A0AA48HLE5"/>